<accession>A0A919P129</accession>
<keyword evidence="9 12" id="KW-1133">Transmembrane helix</keyword>
<evidence type="ECO:0000313" key="15">
    <source>
        <dbReference type="Proteomes" id="UP000632740"/>
    </source>
</evidence>
<evidence type="ECO:0000256" key="12">
    <source>
        <dbReference type="HAMAP-Rule" id="MF_00188"/>
    </source>
</evidence>
<dbReference type="HAMAP" id="MF_00188">
    <property type="entry name" value="Pept_M48_protease_HtpX"/>
    <property type="match status" value="1"/>
</dbReference>
<evidence type="ECO:0000256" key="1">
    <source>
        <dbReference type="ARBA" id="ARBA00004651"/>
    </source>
</evidence>
<evidence type="ECO:0000256" key="4">
    <source>
        <dbReference type="ARBA" id="ARBA00022670"/>
    </source>
</evidence>
<feature type="transmembrane region" description="Helical" evidence="12">
    <location>
        <begin position="183"/>
        <end position="203"/>
    </location>
</feature>
<feature type="transmembrane region" description="Helical" evidence="12">
    <location>
        <begin position="12"/>
        <end position="30"/>
    </location>
</feature>
<comment type="subcellular location">
    <subcellularLocation>
        <location evidence="1 12">Cell membrane</location>
        <topology evidence="1 12">Multi-pass membrane protein</topology>
    </subcellularLocation>
</comment>
<gene>
    <name evidence="14" type="primary">htpX2</name>
    <name evidence="12" type="synonym">htpX</name>
    <name evidence="14" type="ORF">Cch01nite_02730</name>
</gene>
<feature type="domain" description="Peptidase M48" evidence="13">
    <location>
        <begin position="72"/>
        <end position="283"/>
    </location>
</feature>
<dbReference type="InterPro" id="IPR022919">
    <property type="entry name" value="Pept_M48_protease_HtpX"/>
</dbReference>
<dbReference type="GO" id="GO:0004222">
    <property type="term" value="F:metalloendopeptidase activity"/>
    <property type="evidence" value="ECO:0007669"/>
    <property type="project" value="UniProtKB-UniRule"/>
</dbReference>
<dbReference type="CDD" id="cd07336">
    <property type="entry name" value="M48B_HtpX_like"/>
    <property type="match status" value="1"/>
</dbReference>
<dbReference type="AlphaFoldDB" id="A0A919P129"/>
<evidence type="ECO:0000256" key="11">
    <source>
        <dbReference type="ARBA" id="ARBA00023136"/>
    </source>
</evidence>
<dbReference type="RefSeq" id="WP_203747592.1">
    <property type="nucleotide sequence ID" value="NZ_BONK01000001.1"/>
</dbReference>
<keyword evidence="3 12" id="KW-1003">Cell membrane</keyword>
<evidence type="ECO:0000313" key="14">
    <source>
        <dbReference type="EMBL" id="GIG19549.1"/>
    </source>
</evidence>
<evidence type="ECO:0000256" key="2">
    <source>
        <dbReference type="ARBA" id="ARBA00009779"/>
    </source>
</evidence>
<feature type="transmembrane region" description="Helical" evidence="12">
    <location>
        <begin position="36"/>
        <end position="54"/>
    </location>
</feature>
<keyword evidence="15" id="KW-1185">Reference proteome</keyword>
<comment type="cofactor">
    <cofactor evidence="12">
        <name>Zn(2+)</name>
        <dbReference type="ChEBI" id="CHEBI:29105"/>
    </cofactor>
    <text evidence="12">Binds 1 zinc ion per subunit.</text>
</comment>
<comment type="similarity">
    <text evidence="2 12">Belongs to the peptidase M48B family.</text>
</comment>
<dbReference type="GO" id="GO:0006508">
    <property type="term" value="P:proteolysis"/>
    <property type="evidence" value="ECO:0007669"/>
    <property type="project" value="UniProtKB-KW"/>
</dbReference>
<keyword evidence="5 12" id="KW-0812">Transmembrane</keyword>
<dbReference type="EC" id="3.4.24.-" evidence="12"/>
<dbReference type="NCBIfam" id="NF002839">
    <property type="entry name" value="PRK03072.1"/>
    <property type="match status" value="1"/>
</dbReference>
<organism evidence="14 15">
    <name type="scientific">Cellulomonas chitinilytica</name>
    <dbReference type="NCBI Taxonomy" id="398759"/>
    <lineage>
        <taxon>Bacteria</taxon>
        <taxon>Bacillati</taxon>
        <taxon>Actinomycetota</taxon>
        <taxon>Actinomycetes</taxon>
        <taxon>Micrococcales</taxon>
        <taxon>Cellulomonadaceae</taxon>
        <taxon>Cellulomonas</taxon>
    </lineage>
</organism>
<dbReference type="PANTHER" id="PTHR43221">
    <property type="entry name" value="PROTEASE HTPX"/>
    <property type="match status" value="1"/>
</dbReference>
<keyword evidence="8 12" id="KW-0862">Zinc</keyword>
<dbReference type="GO" id="GO:0008270">
    <property type="term" value="F:zinc ion binding"/>
    <property type="evidence" value="ECO:0007669"/>
    <property type="project" value="UniProtKB-UniRule"/>
</dbReference>
<dbReference type="EMBL" id="BONK01000001">
    <property type="protein sequence ID" value="GIG19549.1"/>
    <property type="molecule type" value="Genomic_DNA"/>
</dbReference>
<keyword evidence="4 12" id="KW-0645">Protease</keyword>
<dbReference type="GO" id="GO:0005886">
    <property type="term" value="C:plasma membrane"/>
    <property type="evidence" value="ECO:0007669"/>
    <property type="project" value="UniProtKB-SubCell"/>
</dbReference>
<keyword evidence="7 12" id="KW-0378">Hydrolase</keyword>
<proteinExistence type="inferred from homology"/>
<reference evidence="14" key="1">
    <citation type="submission" date="2021-01" db="EMBL/GenBank/DDBJ databases">
        <title>Whole genome shotgun sequence of Cellulomonas chitinilytica NBRC 110799.</title>
        <authorList>
            <person name="Komaki H."/>
            <person name="Tamura T."/>
        </authorList>
    </citation>
    <scope>NUCLEOTIDE SEQUENCE</scope>
    <source>
        <strain evidence="14">NBRC 110799</strain>
    </source>
</reference>
<evidence type="ECO:0000259" key="13">
    <source>
        <dbReference type="Pfam" id="PF01435"/>
    </source>
</evidence>
<keyword evidence="10 12" id="KW-0482">Metalloprotease</keyword>
<name>A0A919P129_9CELL</name>
<dbReference type="Proteomes" id="UP000632740">
    <property type="component" value="Unassembled WGS sequence"/>
</dbReference>
<evidence type="ECO:0000256" key="8">
    <source>
        <dbReference type="ARBA" id="ARBA00022833"/>
    </source>
</evidence>
<keyword evidence="6 12" id="KW-0479">Metal-binding</keyword>
<dbReference type="PANTHER" id="PTHR43221:SF1">
    <property type="entry name" value="PROTEASE HTPX"/>
    <property type="match status" value="1"/>
</dbReference>
<evidence type="ECO:0000256" key="6">
    <source>
        <dbReference type="ARBA" id="ARBA00022723"/>
    </source>
</evidence>
<dbReference type="InterPro" id="IPR050083">
    <property type="entry name" value="HtpX_protease"/>
</dbReference>
<evidence type="ECO:0000256" key="7">
    <source>
        <dbReference type="ARBA" id="ARBA00022801"/>
    </source>
</evidence>
<evidence type="ECO:0000256" key="9">
    <source>
        <dbReference type="ARBA" id="ARBA00022989"/>
    </source>
</evidence>
<protein>
    <recommendedName>
        <fullName evidence="12">Protease HtpX homolog</fullName>
        <ecNumber evidence="12">3.4.24.-</ecNumber>
    </recommendedName>
</protein>
<feature type="binding site" evidence="12">
    <location>
        <position position="208"/>
    </location>
    <ligand>
        <name>Zn(2+)</name>
        <dbReference type="ChEBI" id="CHEBI:29105"/>
        <note>catalytic</note>
    </ligand>
</feature>
<feature type="binding site" evidence="12">
    <location>
        <position position="137"/>
    </location>
    <ligand>
        <name>Zn(2+)</name>
        <dbReference type="ChEBI" id="CHEBI:29105"/>
        <note>catalytic</note>
    </ligand>
</feature>
<evidence type="ECO:0000256" key="10">
    <source>
        <dbReference type="ARBA" id="ARBA00023049"/>
    </source>
</evidence>
<feature type="transmembrane region" description="Helical" evidence="12">
    <location>
        <begin position="147"/>
        <end position="171"/>
    </location>
</feature>
<sequence>MGHQHYNGLKTAALFGAMWAVLLAVGWLLGGGTPKFLLFFTVLGLVMTAFSFWNSDKIAIKAMRARPVSELEQPVMYRIVRELSTAARQPMPRLYVSPTAAPNAFATGRNPQNAAVCCTEGILQLLDERELRGVLGHELMHVYNRDILTSSLAAAVAGVITSLAQFALFFGGGNDRDRGGNPIAGLLLVFLAPLASTLIQLAISRTREYDADEDGARLTNDPLALASALRKLEAGTKARPLPQDRELTNVSHLMIANPFRGQGVAKLFSTHPPMQERISRLKAQAGQQGGITRY</sequence>
<evidence type="ECO:0000256" key="3">
    <source>
        <dbReference type="ARBA" id="ARBA00022475"/>
    </source>
</evidence>
<comment type="caution">
    <text evidence="14">The sequence shown here is derived from an EMBL/GenBank/DDBJ whole genome shotgun (WGS) entry which is preliminary data.</text>
</comment>
<keyword evidence="11 12" id="KW-0472">Membrane</keyword>
<dbReference type="Gene3D" id="3.30.2010.10">
    <property type="entry name" value="Metalloproteases ('zincins'), catalytic domain"/>
    <property type="match status" value="1"/>
</dbReference>
<dbReference type="InterPro" id="IPR001915">
    <property type="entry name" value="Peptidase_M48"/>
</dbReference>
<feature type="active site" evidence="12">
    <location>
        <position position="138"/>
    </location>
</feature>
<dbReference type="Pfam" id="PF01435">
    <property type="entry name" value="Peptidase_M48"/>
    <property type="match status" value="1"/>
</dbReference>
<evidence type="ECO:0000256" key="5">
    <source>
        <dbReference type="ARBA" id="ARBA00022692"/>
    </source>
</evidence>
<feature type="binding site" evidence="12">
    <location>
        <position position="141"/>
    </location>
    <ligand>
        <name>Zn(2+)</name>
        <dbReference type="ChEBI" id="CHEBI:29105"/>
        <note>catalytic</note>
    </ligand>
</feature>